<evidence type="ECO:0000313" key="2">
    <source>
        <dbReference type="EMBL" id="KAF2608347.1"/>
    </source>
</evidence>
<dbReference type="EMBL" id="QGKW02000276">
    <property type="protein sequence ID" value="KAF2608347.1"/>
    <property type="molecule type" value="Genomic_DNA"/>
</dbReference>
<feature type="region of interest" description="Disordered" evidence="1">
    <location>
        <begin position="1"/>
        <end position="20"/>
    </location>
</feature>
<reference evidence="2" key="1">
    <citation type="submission" date="2019-12" db="EMBL/GenBank/DDBJ databases">
        <title>Genome sequencing and annotation of Brassica cretica.</title>
        <authorList>
            <person name="Studholme D.J."/>
            <person name="Sarris P.F."/>
        </authorList>
    </citation>
    <scope>NUCLEOTIDE SEQUENCE</scope>
    <source>
        <strain evidence="2">PFS-001/15</strain>
        <tissue evidence="2">Leaf</tissue>
    </source>
</reference>
<gene>
    <name evidence="2" type="ORF">F2Q68_00044433</name>
</gene>
<dbReference type="Proteomes" id="UP000712281">
    <property type="component" value="Unassembled WGS sequence"/>
</dbReference>
<comment type="caution">
    <text evidence="2">The sequence shown here is derived from an EMBL/GenBank/DDBJ whole genome shotgun (WGS) entry which is preliminary data.</text>
</comment>
<organism evidence="2 3">
    <name type="scientific">Brassica cretica</name>
    <name type="common">Mustard</name>
    <dbReference type="NCBI Taxonomy" id="69181"/>
    <lineage>
        <taxon>Eukaryota</taxon>
        <taxon>Viridiplantae</taxon>
        <taxon>Streptophyta</taxon>
        <taxon>Embryophyta</taxon>
        <taxon>Tracheophyta</taxon>
        <taxon>Spermatophyta</taxon>
        <taxon>Magnoliopsida</taxon>
        <taxon>eudicotyledons</taxon>
        <taxon>Gunneridae</taxon>
        <taxon>Pentapetalae</taxon>
        <taxon>rosids</taxon>
        <taxon>malvids</taxon>
        <taxon>Brassicales</taxon>
        <taxon>Brassicaceae</taxon>
        <taxon>Brassiceae</taxon>
        <taxon>Brassica</taxon>
    </lineage>
</organism>
<feature type="compositionally biased region" description="Acidic residues" evidence="1">
    <location>
        <begin position="231"/>
        <end position="240"/>
    </location>
</feature>
<feature type="compositionally biased region" description="Basic residues" evidence="1">
    <location>
        <begin position="55"/>
        <end position="69"/>
    </location>
</feature>
<accession>A0A8S9LQM5</accession>
<dbReference type="AlphaFoldDB" id="A0A8S9LQM5"/>
<feature type="region of interest" description="Disordered" evidence="1">
    <location>
        <begin position="45"/>
        <end position="73"/>
    </location>
</feature>
<evidence type="ECO:0000256" key="1">
    <source>
        <dbReference type="SAM" id="MobiDB-lite"/>
    </source>
</evidence>
<proteinExistence type="predicted"/>
<name>A0A8S9LQM5_BRACR</name>
<protein>
    <submittedName>
        <fullName evidence="2">Uncharacterized protein</fullName>
    </submittedName>
</protein>
<feature type="region of interest" description="Disordered" evidence="1">
    <location>
        <begin position="216"/>
        <end position="240"/>
    </location>
</feature>
<evidence type="ECO:0000313" key="3">
    <source>
        <dbReference type="Proteomes" id="UP000712281"/>
    </source>
</evidence>
<sequence>MSSEDERSRPGNSVAGFSNLQMRALNDSFTNLMNTALEQIHQRLDEIQNSQQPRPRTRARRDRPRRPNRRPLIYDLGPIFNEEAQLETIEQSDPKETKEAAKEELFQISTRTHFDDIFKSKNVRDDLQYLEVWSFHPKEYDAGNGTQRNHHMIDKLQVKRLFLVGPVCHIRQQIEFCFLVGPFSFLTDRVHIFPYWSSVRSLGRISKLLTEARQTATKQVDDKRGSAGTDGQDEEYQPIDADMQDDPAGNELMLMEDDHLLGEELNRMDYPNLDHEKLRTITCD</sequence>